<dbReference type="EMBL" id="QLTT01000006">
    <property type="protein sequence ID" value="RAS63926.1"/>
    <property type="molecule type" value="Genomic_DNA"/>
</dbReference>
<gene>
    <name evidence="2" type="ORF">C8D87_106328</name>
</gene>
<proteinExistence type="predicted"/>
<evidence type="ECO:0000313" key="3">
    <source>
        <dbReference type="Proteomes" id="UP000248714"/>
    </source>
</evidence>
<comment type="caution">
    <text evidence="2">The sequence shown here is derived from an EMBL/GenBank/DDBJ whole genome shotgun (WGS) entry which is preliminary data.</text>
</comment>
<evidence type="ECO:0000259" key="1">
    <source>
        <dbReference type="Pfam" id="PF12102"/>
    </source>
</evidence>
<keyword evidence="3" id="KW-1185">Reference proteome</keyword>
<feature type="domain" description="Type IV methyl-directed restriction enzyme EcoKMcrB subunit DNA-binding" evidence="1">
    <location>
        <begin position="31"/>
        <end position="137"/>
    </location>
</feature>
<dbReference type="Proteomes" id="UP000248714">
    <property type="component" value="Unassembled WGS sequence"/>
</dbReference>
<accession>A0ABX9E634</accession>
<organism evidence="2 3">
    <name type="scientific">Lentzea atacamensis</name>
    <dbReference type="NCBI Taxonomy" id="531938"/>
    <lineage>
        <taxon>Bacteria</taxon>
        <taxon>Bacillati</taxon>
        <taxon>Actinomycetota</taxon>
        <taxon>Actinomycetes</taxon>
        <taxon>Pseudonocardiales</taxon>
        <taxon>Pseudonocardiaceae</taxon>
        <taxon>Lentzea</taxon>
    </lineage>
</organism>
<name>A0ABX9E634_9PSEU</name>
<dbReference type="Pfam" id="PF12102">
    <property type="entry name" value="MrcB_N"/>
    <property type="match status" value="1"/>
</dbReference>
<evidence type="ECO:0000313" key="2">
    <source>
        <dbReference type="EMBL" id="RAS63926.1"/>
    </source>
</evidence>
<sequence>MRVFLRDVLLLQPEWDSENTPAMQERGRLLGQDLAGWLREHLPALTRNAPIEIDDWNVHPSDGAGNKNVIPWVRVHSSSRSPKATLRWYVVYLFEAQDHRAYPALMQGASEWKNREAQPRPRWLLRQRAQAMRKALEP</sequence>
<dbReference type="InterPro" id="IPR021961">
    <property type="entry name" value="McrB_DNA-bd"/>
</dbReference>
<dbReference type="Gene3D" id="3.30.920.90">
    <property type="match status" value="1"/>
</dbReference>
<reference evidence="2 3" key="1">
    <citation type="submission" date="2018-06" db="EMBL/GenBank/DDBJ databases">
        <title>Genomic Encyclopedia of Type Strains, Phase IV (KMG-IV): sequencing the most valuable type-strain genomes for metagenomic binning, comparative biology and taxonomic classification.</title>
        <authorList>
            <person name="Goeker M."/>
        </authorList>
    </citation>
    <scope>NUCLEOTIDE SEQUENCE [LARGE SCALE GENOMIC DNA]</scope>
    <source>
        <strain evidence="2 3">DSM 45479</strain>
    </source>
</reference>
<protein>
    <submittedName>
        <fullName evidence="2">Uncharacterized protein DUF3578</fullName>
    </submittedName>
</protein>